<reference evidence="4 5" key="2">
    <citation type="submission" date="2014-07" db="EMBL/GenBank/DDBJ databases">
        <title>Porphyromonadaceae bacterium OUH 334697 = ATCC BAA-2682 = DSM 28341 draft genome.</title>
        <authorList>
            <person name="Sydenham T.V."/>
            <person name="Hasman H."/>
            <person name="Justesen U.S."/>
        </authorList>
    </citation>
    <scope>NUCLEOTIDE SEQUENCE [LARGE SCALE GENOMIC DNA]</scope>
    <source>
        <strain evidence="4 5">OUH 334697</strain>
    </source>
</reference>
<dbReference type="Proteomes" id="UP000031980">
    <property type="component" value="Unassembled WGS sequence"/>
</dbReference>
<evidence type="ECO:0000313" key="4">
    <source>
        <dbReference type="EMBL" id="KIO46151.1"/>
    </source>
</evidence>
<evidence type="ECO:0000313" key="5">
    <source>
        <dbReference type="Proteomes" id="UP000031937"/>
    </source>
</evidence>
<feature type="coiled-coil region" evidence="1">
    <location>
        <begin position="125"/>
        <end position="155"/>
    </location>
</feature>
<dbReference type="Proteomes" id="UP000031937">
    <property type="component" value="Unassembled WGS sequence"/>
</dbReference>
<protein>
    <recommendedName>
        <fullName evidence="7">DUF4369 domain-containing protein</fullName>
    </recommendedName>
</protein>
<accession>A0A0C3M902</accession>
<name>A0A0C3M902_9PORP</name>
<dbReference type="PROSITE" id="PS51257">
    <property type="entry name" value="PROKAR_LIPOPROTEIN"/>
    <property type="match status" value="1"/>
</dbReference>
<evidence type="ECO:0000313" key="3">
    <source>
        <dbReference type="EMBL" id="KIO42898.1"/>
    </source>
</evidence>
<feature type="signal peptide" evidence="2">
    <location>
        <begin position="1"/>
        <end position="17"/>
    </location>
</feature>
<gene>
    <name evidence="3" type="ORF">BA92_13620</name>
    <name evidence="4" type="ORF">IE90_04940</name>
</gene>
<sequence length="227" mass="26068">MRRINLILVLIAFLLSACNSDQVKVRGKVEGLNGPVKLMAEMPGRPGLTILAEQEVKDGNIDLRTDSLKIPARVWVDIDGKRTLEIILDTKDMIWIKGKIKFPTEIEANGSGLMDEYENIKKQFKEKYEEPIKELEAKNEKIANSKKKSKDYEMLMGVNQLRIQRYLKMRANWAKALIEANPGKEVSLFILKDELVDSLDAQKALFKKMMIENKESNIYKVLEDKLK</sequence>
<dbReference type="EMBL" id="JPIT01000016">
    <property type="protein sequence ID" value="KIO46151.1"/>
    <property type="molecule type" value="Genomic_DNA"/>
</dbReference>
<keyword evidence="6" id="KW-1185">Reference proteome</keyword>
<dbReference type="RefSeq" id="WP_041502948.1">
    <property type="nucleotide sequence ID" value="NZ_JPIT01000016.1"/>
</dbReference>
<organism evidence="3 6">
    <name type="scientific">Sanguibacteroides justesenii</name>
    <dbReference type="NCBI Taxonomy" id="1547597"/>
    <lineage>
        <taxon>Bacteria</taxon>
        <taxon>Pseudomonadati</taxon>
        <taxon>Bacteroidota</taxon>
        <taxon>Bacteroidia</taxon>
        <taxon>Bacteroidales</taxon>
        <taxon>Porphyromonadaceae</taxon>
        <taxon>Sanguibacteroides</taxon>
    </lineage>
</organism>
<dbReference type="EMBL" id="JPIU01000049">
    <property type="protein sequence ID" value="KIO42898.1"/>
    <property type="molecule type" value="Genomic_DNA"/>
</dbReference>
<dbReference type="AlphaFoldDB" id="A0A0C3M902"/>
<evidence type="ECO:0000256" key="1">
    <source>
        <dbReference type="SAM" id="Coils"/>
    </source>
</evidence>
<keyword evidence="1" id="KW-0175">Coiled coil</keyword>
<reference evidence="3 6" key="1">
    <citation type="submission" date="2014-07" db="EMBL/GenBank/DDBJ databases">
        <title>Porphyromonadaceae bacterium OUH 308042 = ATCC BAA-2681 = DSM 28342 draft genome.</title>
        <authorList>
            <person name="Sydenham T.V."/>
            <person name="Hasman H."/>
            <person name="Justensen U.S."/>
        </authorList>
    </citation>
    <scope>NUCLEOTIDE SEQUENCE [LARGE SCALE GENOMIC DNA]</scope>
    <source>
        <strain evidence="3 6">OUH 308042</strain>
    </source>
</reference>
<evidence type="ECO:0000313" key="6">
    <source>
        <dbReference type="Proteomes" id="UP000031980"/>
    </source>
</evidence>
<proteinExistence type="predicted"/>
<evidence type="ECO:0008006" key="7">
    <source>
        <dbReference type="Google" id="ProtNLM"/>
    </source>
</evidence>
<keyword evidence="2" id="KW-0732">Signal</keyword>
<comment type="caution">
    <text evidence="3">The sequence shown here is derived from an EMBL/GenBank/DDBJ whole genome shotgun (WGS) entry which is preliminary data.</text>
</comment>
<dbReference type="OrthoDB" id="1097428at2"/>
<evidence type="ECO:0000256" key="2">
    <source>
        <dbReference type="SAM" id="SignalP"/>
    </source>
</evidence>
<feature type="chain" id="PRO_5043118835" description="DUF4369 domain-containing protein" evidence="2">
    <location>
        <begin position="18"/>
        <end position="227"/>
    </location>
</feature>